<dbReference type="Proteomes" id="UP000814176">
    <property type="component" value="Unassembled WGS sequence"/>
</dbReference>
<gene>
    <name evidence="1" type="ORF">C8Q71DRAFT_685566</name>
</gene>
<dbReference type="GeneID" id="72000532"/>
<comment type="caution">
    <text evidence="1">The sequence shown here is derived from an EMBL/GenBank/DDBJ whole genome shotgun (WGS) entry which is preliminary data.</text>
</comment>
<feature type="non-terminal residue" evidence="1">
    <location>
        <position position="1"/>
    </location>
</feature>
<proteinExistence type="predicted"/>
<keyword evidence="2" id="KW-1185">Reference proteome</keyword>
<evidence type="ECO:0000313" key="2">
    <source>
        <dbReference type="Proteomes" id="UP000814176"/>
    </source>
</evidence>
<reference evidence="1 2" key="1">
    <citation type="journal article" date="2021" name="Environ. Microbiol.">
        <title>Gene family expansions and transcriptome signatures uncover fungal adaptations to wood decay.</title>
        <authorList>
            <person name="Hage H."/>
            <person name="Miyauchi S."/>
            <person name="Viragh M."/>
            <person name="Drula E."/>
            <person name="Min B."/>
            <person name="Chaduli D."/>
            <person name="Navarro D."/>
            <person name="Favel A."/>
            <person name="Norest M."/>
            <person name="Lesage-Meessen L."/>
            <person name="Balint B."/>
            <person name="Merenyi Z."/>
            <person name="de Eugenio L."/>
            <person name="Morin E."/>
            <person name="Martinez A.T."/>
            <person name="Baldrian P."/>
            <person name="Stursova M."/>
            <person name="Martinez M.J."/>
            <person name="Novotny C."/>
            <person name="Magnuson J.K."/>
            <person name="Spatafora J.W."/>
            <person name="Maurice S."/>
            <person name="Pangilinan J."/>
            <person name="Andreopoulos W."/>
            <person name="LaButti K."/>
            <person name="Hundley H."/>
            <person name="Na H."/>
            <person name="Kuo A."/>
            <person name="Barry K."/>
            <person name="Lipzen A."/>
            <person name="Henrissat B."/>
            <person name="Riley R."/>
            <person name="Ahrendt S."/>
            <person name="Nagy L.G."/>
            <person name="Grigoriev I.V."/>
            <person name="Martin F."/>
            <person name="Rosso M.N."/>
        </authorList>
    </citation>
    <scope>NUCLEOTIDE SEQUENCE [LARGE SCALE GENOMIC DNA]</scope>
    <source>
        <strain evidence="1 2">CIRM-BRFM 1785</strain>
    </source>
</reference>
<sequence>LHFICESDTLSTVIIRDLKKWENLDWRGITNRGAWKALVNVLRQRCATTTFRKAKDKIEWDLIDKGRSAARRLTSENAIQTIELKTIHHFNLSGVKLSSLTQRLAYRMIRITKHTQRPATQRNLTAIATGIDSPNGNTASEADIWTSLNTNEIRKSVSDFLWKCIHNAHRCGEFWKKIPEYEERAICTYCDTTETLEHIMTQCQAPGCNTIWNLAGTVWMSKQAEWTRPSYEEIMGVGLKKWYTAKMKRRPTAERFWRILISESAYLIWCLRCERTIGHSDEPGWTHSKKEIAARWTSMLNKRLQLDMSMTHRRFGRQALRKDIVIGTWRGTLQDEYALPDDWTGTKGVLVG</sequence>
<evidence type="ECO:0000313" key="1">
    <source>
        <dbReference type="EMBL" id="KAH9829971.1"/>
    </source>
</evidence>
<accession>A0ABQ8K046</accession>
<feature type="non-terminal residue" evidence="1">
    <location>
        <position position="352"/>
    </location>
</feature>
<evidence type="ECO:0008006" key="3">
    <source>
        <dbReference type="Google" id="ProtNLM"/>
    </source>
</evidence>
<dbReference type="EMBL" id="JADCUA010000034">
    <property type="protein sequence ID" value="KAH9829971.1"/>
    <property type="molecule type" value="Genomic_DNA"/>
</dbReference>
<protein>
    <recommendedName>
        <fullName evidence="3">Reverse transcriptase zinc-binding domain-containing protein</fullName>
    </recommendedName>
</protein>
<name>A0ABQ8K046_9APHY</name>
<organism evidence="1 2">
    <name type="scientific">Rhodofomes roseus</name>
    <dbReference type="NCBI Taxonomy" id="34475"/>
    <lineage>
        <taxon>Eukaryota</taxon>
        <taxon>Fungi</taxon>
        <taxon>Dikarya</taxon>
        <taxon>Basidiomycota</taxon>
        <taxon>Agaricomycotina</taxon>
        <taxon>Agaricomycetes</taxon>
        <taxon>Polyporales</taxon>
        <taxon>Rhodofomes</taxon>
    </lineage>
</organism>
<dbReference type="RefSeq" id="XP_047773334.1">
    <property type="nucleotide sequence ID" value="XM_047919800.1"/>
</dbReference>